<feature type="domain" description="Thiaminase-2/PQQC" evidence="10">
    <location>
        <begin position="11"/>
        <end position="214"/>
    </location>
</feature>
<dbReference type="NCBIfam" id="TIGR04306">
    <property type="entry name" value="salvage_TenA"/>
    <property type="match status" value="1"/>
</dbReference>
<comment type="subunit">
    <text evidence="4">Homotetramer.</text>
</comment>
<dbReference type="Pfam" id="PF03070">
    <property type="entry name" value="TENA_THI-4"/>
    <property type="match status" value="1"/>
</dbReference>
<comment type="catalytic activity">
    <reaction evidence="8 9">
        <text>thiamine + H2O = 5-(2-hydroxyethyl)-4-methylthiazole + 4-amino-5-hydroxymethyl-2-methylpyrimidine + H(+)</text>
        <dbReference type="Rhea" id="RHEA:17509"/>
        <dbReference type="ChEBI" id="CHEBI:15377"/>
        <dbReference type="ChEBI" id="CHEBI:15378"/>
        <dbReference type="ChEBI" id="CHEBI:16892"/>
        <dbReference type="ChEBI" id="CHEBI:17957"/>
        <dbReference type="ChEBI" id="CHEBI:18385"/>
        <dbReference type="EC" id="3.5.99.2"/>
    </reaction>
</comment>
<dbReference type="Gene3D" id="1.20.910.10">
    <property type="entry name" value="Heme oxygenase-like"/>
    <property type="match status" value="1"/>
</dbReference>
<comment type="catalytic activity">
    <reaction evidence="1 9">
        <text>4-amino-5-aminomethyl-2-methylpyrimidine + H2O = 4-amino-5-hydroxymethyl-2-methylpyrimidine + NH4(+)</text>
        <dbReference type="Rhea" id="RHEA:31799"/>
        <dbReference type="ChEBI" id="CHEBI:15377"/>
        <dbReference type="ChEBI" id="CHEBI:16892"/>
        <dbReference type="ChEBI" id="CHEBI:28938"/>
        <dbReference type="ChEBI" id="CHEBI:63416"/>
        <dbReference type="EC" id="3.5.99.2"/>
    </reaction>
</comment>
<evidence type="ECO:0000256" key="4">
    <source>
        <dbReference type="ARBA" id="ARBA00011881"/>
    </source>
</evidence>
<organism evidence="11 12">
    <name type="scientific">Paucilactobacillus hokkaidonensis JCM 18461</name>
    <dbReference type="NCBI Taxonomy" id="1291742"/>
    <lineage>
        <taxon>Bacteria</taxon>
        <taxon>Bacillati</taxon>
        <taxon>Bacillota</taxon>
        <taxon>Bacilli</taxon>
        <taxon>Lactobacillales</taxon>
        <taxon>Lactobacillaceae</taxon>
        <taxon>Paucilactobacillus</taxon>
    </lineage>
</organism>
<dbReference type="InterPro" id="IPR050967">
    <property type="entry name" value="Thiamine_Salvage_TenA"/>
</dbReference>
<dbReference type="Proteomes" id="UP000031620">
    <property type="component" value="Chromosome"/>
</dbReference>
<dbReference type="CDD" id="cd19364">
    <property type="entry name" value="TenA_C_BsTenA-like"/>
    <property type="match status" value="1"/>
</dbReference>
<gene>
    <name evidence="11" type="ORF">LOOC260_122050</name>
</gene>
<dbReference type="InterPro" id="IPR027574">
    <property type="entry name" value="Thiaminase_II"/>
</dbReference>
<dbReference type="EMBL" id="AP014680">
    <property type="protein sequence ID" value="BAP86710.1"/>
    <property type="molecule type" value="Genomic_DNA"/>
</dbReference>
<comment type="similarity">
    <text evidence="3 9">Belongs to the TenA family.</text>
</comment>
<comment type="function">
    <text evidence="9">Catalyzes an amino-pyrimidine hydrolysis reaction at the C5' of the pyrimidine moiety of thiamine compounds, a reaction that is part of a thiamine salvage pathway.</text>
</comment>
<dbReference type="GO" id="GO:0050334">
    <property type="term" value="F:thiaminase activity"/>
    <property type="evidence" value="ECO:0007669"/>
    <property type="project" value="UniProtKB-EC"/>
</dbReference>
<evidence type="ECO:0000313" key="11">
    <source>
        <dbReference type="EMBL" id="BAP86710.1"/>
    </source>
</evidence>
<dbReference type="PANTHER" id="PTHR43198">
    <property type="entry name" value="BIFUNCTIONAL TH2 PROTEIN"/>
    <property type="match status" value="1"/>
</dbReference>
<dbReference type="GO" id="GO:0005829">
    <property type="term" value="C:cytosol"/>
    <property type="evidence" value="ECO:0007669"/>
    <property type="project" value="TreeGrafter"/>
</dbReference>
<dbReference type="KEGG" id="lho:LOOC260_122050"/>
<keyword evidence="7 9" id="KW-0784">Thiamine biosynthesis</keyword>
<evidence type="ECO:0000259" key="10">
    <source>
        <dbReference type="Pfam" id="PF03070"/>
    </source>
</evidence>
<proteinExistence type="inferred from homology"/>
<evidence type="ECO:0000313" key="12">
    <source>
        <dbReference type="Proteomes" id="UP000031620"/>
    </source>
</evidence>
<dbReference type="PANTHER" id="PTHR43198:SF2">
    <property type="entry name" value="SI:CH1073-67J19.1-RELATED"/>
    <property type="match status" value="1"/>
</dbReference>
<keyword evidence="9" id="KW-0378">Hydrolase</keyword>
<evidence type="ECO:0000256" key="8">
    <source>
        <dbReference type="ARBA" id="ARBA00048337"/>
    </source>
</evidence>
<sequence>MTFTDELHELARPLWLKSFQHPFITELAAGKLPLAKFKFYLKQDNYYLTEFAQLHAKIASQLSNPIDQQILLAGATTENNDEALIRTQMLSNLDITSEQLKQATPTPAAYNYVTHMYYELTMGSPARATAALLPCYWLYSELGTKLTKQGSPVPIYQQFIDGYADTIFTDSTDQMIALVERLAQQSGQSEQTAMKDAFLKSSTFEFQFWQMAYQQKQWSFR</sequence>
<dbReference type="STRING" id="1291742.LOOC260_122050"/>
<evidence type="ECO:0000256" key="2">
    <source>
        <dbReference type="ARBA" id="ARBA00004948"/>
    </source>
</evidence>
<evidence type="ECO:0000256" key="6">
    <source>
        <dbReference type="ARBA" id="ARBA00013647"/>
    </source>
</evidence>
<reference evidence="11 12" key="1">
    <citation type="submission" date="2014-11" db="EMBL/GenBank/DDBJ databases">
        <title>Complete genome sequence and analysis of Lactobacillus hokkaidonensis LOOC260T.</title>
        <authorList>
            <person name="Tanizawa Y."/>
            <person name="Tohno M."/>
            <person name="Kaminuma E."/>
            <person name="Nakamura Y."/>
            <person name="Arita M."/>
        </authorList>
    </citation>
    <scope>NUCLEOTIDE SEQUENCE [LARGE SCALE GENOMIC DNA]</scope>
    <source>
        <strain evidence="11 12">LOOC260</strain>
    </source>
</reference>
<evidence type="ECO:0000256" key="3">
    <source>
        <dbReference type="ARBA" id="ARBA00010264"/>
    </source>
</evidence>
<name>A0A0A1GXC3_9LACO</name>
<dbReference type="EC" id="3.5.99.2" evidence="5 9"/>
<dbReference type="UniPathway" id="UPA00060"/>
<dbReference type="AlphaFoldDB" id="A0A0A1GXC3"/>
<dbReference type="SUPFAM" id="SSF48613">
    <property type="entry name" value="Heme oxygenase-like"/>
    <property type="match status" value="1"/>
</dbReference>
<dbReference type="GO" id="GO:0009229">
    <property type="term" value="P:thiamine diphosphate biosynthetic process"/>
    <property type="evidence" value="ECO:0007669"/>
    <property type="project" value="UniProtKB-UniPathway"/>
</dbReference>
<dbReference type="GO" id="GO:0009228">
    <property type="term" value="P:thiamine biosynthetic process"/>
    <property type="evidence" value="ECO:0007669"/>
    <property type="project" value="UniProtKB-KW"/>
</dbReference>
<accession>A0A0A1GXC3</accession>
<comment type="pathway">
    <text evidence="2 9">Cofactor biosynthesis; thiamine diphosphate biosynthesis.</text>
</comment>
<dbReference type="HOGENOM" id="CLU_077537_3_0_9"/>
<dbReference type="InterPro" id="IPR004305">
    <property type="entry name" value="Thiaminase-2/PQQC"/>
</dbReference>
<dbReference type="InterPro" id="IPR016084">
    <property type="entry name" value="Haem_Oase-like_multi-hlx"/>
</dbReference>
<protein>
    <recommendedName>
        <fullName evidence="6 9">Aminopyrimidine aminohydrolase</fullName>
        <ecNumber evidence="5 9">3.5.99.2</ecNumber>
    </recommendedName>
</protein>
<evidence type="ECO:0000256" key="5">
    <source>
        <dbReference type="ARBA" id="ARBA00012684"/>
    </source>
</evidence>
<evidence type="ECO:0000256" key="7">
    <source>
        <dbReference type="ARBA" id="ARBA00022977"/>
    </source>
</evidence>
<evidence type="ECO:0000256" key="9">
    <source>
        <dbReference type="RuleBase" id="RU363093"/>
    </source>
</evidence>
<evidence type="ECO:0000256" key="1">
    <source>
        <dbReference type="ARBA" id="ARBA00001881"/>
    </source>
</evidence>
<dbReference type="RefSeq" id="WP_041094968.1">
    <property type="nucleotide sequence ID" value="NZ_AP014680.1"/>
</dbReference>